<dbReference type="EMBL" id="CVRI01000064">
    <property type="protein sequence ID" value="CRL05302.1"/>
    <property type="molecule type" value="Genomic_DNA"/>
</dbReference>
<evidence type="ECO:0000313" key="1">
    <source>
        <dbReference type="EMBL" id="CRL05302.1"/>
    </source>
</evidence>
<dbReference type="Proteomes" id="UP000183832">
    <property type="component" value="Unassembled WGS sequence"/>
</dbReference>
<sequence>MTKSNDNLLCMRTEHKTVHHNSLSQILLSKTFVNWMEIEEIYSEKSSKNPSNEVIIVRCFCTHLNGLIKTFLIPHAFMKPSKNNINSSLQSTMI</sequence>
<name>A0A1J1J1I1_9DIPT</name>
<reference evidence="1 2" key="1">
    <citation type="submission" date="2015-04" db="EMBL/GenBank/DDBJ databases">
        <authorList>
            <person name="Syromyatnikov M.Y."/>
            <person name="Popov V.N."/>
        </authorList>
    </citation>
    <scope>NUCLEOTIDE SEQUENCE [LARGE SCALE GENOMIC DNA]</scope>
</reference>
<proteinExistence type="predicted"/>
<dbReference type="AlphaFoldDB" id="A0A1J1J1I1"/>
<organism evidence="1 2">
    <name type="scientific">Clunio marinus</name>
    <dbReference type="NCBI Taxonomy" id="568069"/>
    <lineage>
        <taxon>Eukaryota</taxon>
        <taxon>Metazoa</taxon>
        <taxon>Ecdysozoa</taxon>
        <taxon>Arthropoda</taxon>
        <taxon>Hexapoda</taxon>
        <taxon>Insecta</taxon>
        <taxon>Pterygota</taxon>
        <taxon>Neoptera</taxon>
        <taxon>Endopterygota</taxon>
        <taxon>Diptera</taxon>
        <taxon>Nematocera</taxon>
        <taxon>Chironomoidea</taxon>
        <taxon>Chironomidae</taxon>
        <taxon>Clunio</taxon>
    </lineage>
</organism>
<gene>
    <name evidence="1" type="ORF">CLUMA_CG018562</name>
</gene>
<accession>A0A1J1J1I1</accession>
<evidence type="ECO:0000313" key="2">
    <source>
        <dbReference type="Proteomes" id="UP000183832"/>
    </source>
</evidence>
<keyword evidence="2" id="KW-1185">Reference proteome</keyword>
<protein>
    <submittedName>
        <fullName evidence="1">CLUMA_CG018562, isoform A</fullName>
    </submittedName>
</protein>